<dbReference type="GO" id="GO:0005789">
    <property type="term" value="C:endoplasmic reticulum membrane"/>
    <property type="evidence" value="ECO:0007669"/>
    <property type="project" value="TreeGrafter"/>
</dbReference>
<evidence type="ECO:0000256" key="4">
    <source>
        <dbReference type="ARBA" id="ARBA00022692"/>
    </source>
</evidence>
<keyword evidence="4 10" id="KW-0812">Transmembrane</keyword>
<feature type="transmembrane region" description="Helical" evidence="10">
    <location>
        <begin position="253"/>
        <end position="273"/>
    </location>
</feature>
<comment type="caution">
    <text evidence="11">The sequence shown here is derived from an EMBL/GenBank/DDBJ whole genome shotgun (WGS) entry which is preliminary data.</text>
</comment>
<keyword evidence="2 10" id="KW-0444">Lipid biosynthesis</keyword>
<keyword evidence="8 10" id="KW-0472">Membrane</keyword>
<dbReference type="GO" id="GO:0034626">
    <property type="term" value="P:fatty acid elongation, polyunsaturated fatty acid"/>
    <property type="evidence" value="ECO:0007669"/>
    <property type="project" value="TreeGrafter"/>
</dbReference>
<keyword evidence="3 10" id="KW-0808">Transferase</keyword>
<dbReference type="PANTHER" id="PTHR11157">
    <property type="entry name" value="FATTY ACID ACYL TRANSFERASE-RELATED"/>
    <property type="match status" value="1"/>
</dbReference>
<reference evidence="11 12" key="1">
    <citation type="submission" date="2018-05" db="EMBL/GenBank/DDBJ databases">
        <title>Genome sequencing and assembly of the regulated plant pathogen Lachnellula willkommii and related sister species for the development of diagnostic species identification markers.</title>
        <authorList>
            <person name="Giroux E."/>
            <person name="Bilodeau G."/>
        </authorList>
    </citation>
    <scope>NUCLEOTIDE SEQUENCE [LARGE SCALE GENOMIC DNA]</scope>
    <source>
        <strain evidence="11 12">CBS 160.35</strain>
    </source>
</reference>
<evidence type="ECO:0000256" key="2">
    <source>
        <dbReference type="ARBA" id="ARBA00022516"/>
    </source>
</evidence>
<comment type="catalytic activity">
    <reaction evidence="10">
        <text>an acyl-CoA + malonyl-CoA + H(+) = a 3-oxoacyl-CoA + CO2 + CoA</text>
        <dbReference type="Rhea" id="RHEA:50252"/>
        <dbReference type="ChEBI" id="CHEBI:15378"/>
        <dbReference type="ChEBI" id="CHEBI:16526"/>
        <dbReference type="ChEBI" id="CHEBI:57287"/>
        <dbReference type="ChEBI" id="CHEBI:57384"/>
        <dbReference type="ChEBI" id="CHEBI:58342"/>
        <dbReference type="ChEBI" id="CHEBI:90726"/>
    </reaction>
    <physiologicalReaction direction="left-to-right" evidence="10">
        <dbReference type="Rhea" id="RHEA:50253"/>
    </physiologicalReaction>
</comment>
<evidence type="ECO:0000256" key="1">
    <source>
        <dbReference type="ARBA" id="ARBA00004141"/>
    </source>
</evidence>
<keyword evidence="9 10" id="KW-0275">Fatty acid biosynthesis</keyword>
<dbReference type="GO" id="GO:0034625">
    <property type="term" value="P:fatty acid elongation, monounsaturated fatty acid"/>
    <property type="evidence" value="ECO:0007669"/>
    <property type="project" value="TreeGrafter"/>
</dbReference>
<dbReference type="OrthoDB" id="10259681at2759"/>
<evidence type="ECO:0000256" key="6">
    <source>
        <dbReference type="ARBA" id="ARBA00022989"/>
    </source>
</evidence>
<organism evidence="11 12">
    <name type="scientific">Lachnellula occidentalis</name>
    <dbReference type="NCBI Taxonomy" id="215460"/>
    <lineage>
        <taxon>Eukaryota</taxon>
        <taxon>Fungi</taxon>
        <taxon>Dikarya</taxon>
        <taxon>Ascomycota</taxon>
        <taxon>Pezizomycotina</taxon>
        <taxon>Leotiomycetes</taxon>
        <taxon>Helotiales</taxon>
        <taxon>Lachnaceae</taxon>
        <taxon>Lachnellula</taxon>
    </lineage>
</organism>
<name>A0A8H8UAT1_9HELO</name>
<evidence type="ECO:0000313" key="11">
    <source>
        <dbReference type="EMBL" id="TVY37500.1"/>
    </source>
</evidence>
<keyword evidence="6 10" id="KW-1133">Transmembrane helix</keyword>
<comment type="similarity">
    <text evidence="10">Belongs to the ELO family.</text>
</comment>
<dbReference type="GO" id="GO:0030148">
    <property type="term" value="P:sphingolipid biosynthetic process"/>
    <property type="evidence" value="ECO:0007669"/>
    <property type="project" value="TreeGrafter"/>
</dbReference>
<dbReference type="EC" id="2.3.1.-" evidence="10"/>
<evidence type="ECO:0000256" key="8">
    <source>
        <dbReference type="ARBA" id="ARBA00023136"/>
    </source>
</evidence>
<dbReference type="GO" id="GO:0009922">
    <property type="term" value="F:fatty acid elongase activity"/>
    <property type="evidence" value="ECO:0007669"/>
    <property type="project" value="InterPro"/>
</dbReference>
<keyword evidence="7 10" id="KW-0443">Lipid metabolism</keyword>
<dbReference type="GO" id="GO:0042761">
    <property type="term" value="P:very long-chain fatty acid biosynthetic process"/>
    <property type="evidence" value="ECO:0007669"/>
    <property type="project" value="TreeGrafter"/>
</dbReference>
<evidence type="ECO:0000256" key="5">
    <source>
        <dbReference type="ARBA" id="ARBA00022832"/>
    </source>
</evidence>
<feature type="transmembrane region" description="Helical" evidence="10">
    <location>
        <begin position="221"/>
        <end position="241"/>
    </location>
</feature>
<evidence type="ECO:0000256" key="9">
    <source>
        <dbReference type="ARBA" id="ARBA00023160"/>
    </source>
</evidence>
<accession>A0A8H8UAT1</accession>
<feature type="transmembrane region" description="Helical" evidence="10">
    <location>
        <begin position="34"/>
        <end position="56"/>
    </location>
</feature>
<comment type="subcellular location">
    <subcellularLocation>
        <location evidence="1">Membrane</location>
        <topology evidence="1">Multi-pass membrane protein</topology>
    </subcellularLocation>
</comment>
<dbReference type="GO" id="GO:0019367">
    <property type="term" value="P:fatty acid elongation, saturated fatty acid"/>
    <property type="evidence" value="ECO:0007669"/>
    <property type="project" value="TreeGrafter"/>
</dbReference>
<evidence type="ECO:0000256" key="3">
    <source>
        <dbReference type="ARBA" id="ARBA00022679"/>
    </source>
</evidence>
<gene>
    <name evidence="11" type="ORF">LOCC1_G007416</name>
</gene>
<protein>
    <recommendedName>
        <fullName evidence="10">Elongation of fatty acids protein</fullName>
        <ecNumber evidence="10">2.3.1.-</ecNumber>
    </recommendedName>
</protein>
<dbReference type="InterPro" id="IPR002076">
    <property type="entry name" value="ELO_fam"/>
</dbReference>
<dbReference type="Proteomes" id="UP000443090">
    <property type="component" value="Unassembled WGS sequence"/>
</dbReference>
<dbReference type="EMBL" id="QGMI01000704">
    <property type="protein sequence ID" value="TVY37500.1"/>
    <property type="molecule type" value="Genomic_DNA"/>
</dbReference>
<keyword evidence="12" id="KW-1185">Reference proteome</keyword>
<evidence type="ECO:0000313" key="12">
    <source>
        <dbReference type="Proteomes" id="UP000443090"/>
    </source>
</evidence>
<evidence type="ECO:0000256" key="10">
    <source>
        <dbReference type="RuleBase" id="RU361115"/>
    </source>
</evidence>
<feature type="transmembrane region" description="Helical" evidence="10">
    <location>
        <begin position="77"/>
        <end position="97"/>
    </location>
</feature>
<dbReference type="PANTHER" id="PTHR11157:SF169">
    <property type="entry name" value="ELONGATION OF FATTY ACIDS PROTEIN"/>
    <property type="match status" value="1"/>
</dbReference>
<sequence>MSSAKIAFNEPATLPPPVPGYILSAPPFSIPTSAFYAALDMRVQITIGAIYVATVITLNTYNRSNGNKSWKIGKTKAFFWFVVAHNVFLAVYSGWTFQGLMRAVYRMISSGSEGIAGTVDSLSKMHGEAGHGLGNAIAYNATVSKWISENPSTFSTLLSATGTRGSTDIGRLWNEGLAFYGWIFYVSKFYEVVDTAIIIAKGKRCPTLQTYHHAGAIMCMWSLWIAYNSGIYTIMLSVPIPRALKKGLTIMQIIQFLVGASYAALNFSIAYTLPIQVPSPKSSSTALTYDTEYQTVLCINTSGEMFAIWFNVLYLTPLIVLFVRFFVKSYFQ</sequence>
<dbReference type="Pfam" id="PF01151">
    <property type="entry name" value="ELO"/>
    <property type="match status" value="1"/>
</dbReference>
<evidence type="ECO:0000256" key="7">
    <source>
        <dbReference type="ARBA" id="ARBA00023098"/>
    </source>
</evidence>
<keyword evidence="5 10" id="KW-0276">Fatty acid metabolism</keyword>
<dbReference type="AlphaFoldDB" id="A0A8H8UAT1"/>
<proteinExistence type="inferred from homology"/>
<feature type="transmembrane region" description="Helical" evidence="10">
    <location>
        <begin position="306"/>
        <end position="327"/>
    </location>
</feature>